<evidence type="ECO:0000256" key="5">
    <source>
        <dbReference type="ARBA" id="ARBA00022962"/>
    </source>
</evidence>
<organism evidence="10 11">
    <name type="scientific">Geodia barretti</name>
    <name type="common">Barrett's horny sponge</name>
    <dbReference type="NCBI Taxonomy" id="519541"/>
    <lineage>
        <taxon>Eukaryota</taxon>
        <taxon>Metazoa</taxon>
        <taxon>Porifera</taxon>
        <taxon>Demospongiae</taxon>
        <taxon>Heteroscleromorpha</taxon>
        <taxon>Tetractinellida</taxon>
        <taxon>Astrophorina</taxon>
        <taxon>Geodiidae</taxon>
        <taxon>Geodia</taxon>
    </lineage>
</organism>
<dbReference type="InterPro" id="IPR029062">
    <property type="entry name" value="Class_I_gatase-like"/>
</dbReference>
<dbReference type="PIRSF" id="PIRSF005639">
    <property type="entry name" value="Glut_amidoT_SNO"/>
    <property type="match status" value="1"/>
</dbReference>
<feature type="active site" description="Charge relay system" evidence="8">
    <location>
        <position position="209"/>
    </location>
</feature>
<feature type="active site" description="Charge relay system" evidence="8">
    <location>
        <position position="211"/>
    </location>
</feature>
<evidence type="ECO:0000313" key="10">
    <source>
        <dbReference type="EMBL" id="CAI8044784.1"/>
    </source>
</evidence>
<evidence type="ECO:0000313" key="11">
    <source>
        <dbReference type="Proteomes" id="UP001174909"/>
    </source>
</evidence>
<keyword evidence="4" id="KW-0663">Pyridoxal phosphate</keyword>
<accession>A0AA35X5B4</accession>
<name>A0AA35X5B4_GEOBA</name>
<evidence type="ECO:0000256" key="2">
    <source>
        <dbReference type="ARBA" id="ARBA00012918"/>
    </source>
</evidence>
<reference evidence="10" key="1">
    <citation type="submission" date="2023-03" db="EMBL/GenBank/DDBJ databases">
        <authorList>
            <person name="Steffen K."/>
            <person name="Cardenas P."/>
        </authorList>
    </citation>
    <scope>NUCLEOTIDE SEQUENCE</scope>
</reference>
<comment type="caution">
    <text evidence="10">The sequence shown here is derived from an EMBL/GenBank/DDBJ whole genome shotgun (WGS) entry which is preliminary data.</text>
</comment>
<sequence>MSETAQEARIGVLALQGGFAEHVAMLESAADARKDAKVVVEEVKYPEQLERLDGLVIPGGESTTLSVFLCQNGFGEKLRAFAREGERRRCVWGTCAGLILLSDHLDSQKQGGQVTLGGIDIQVTRNAYGKQINSFEAPLKIKAPALFRQAPPPGSTHQAHDECLGVFIRAPGIVRVNSDLVQTLATLDRGSGEKVVGVRQGHLMATSFHPELTSDCRWHSYFIDMVVTYKSSTSL</sequence>
<comment type="catalytic activity">
    <reaction evidence="7">
        <text>L-glutamine + H2O = L-glutamate + NH4(+)</text>
        <dbReference type="Rhea" id="RHEA:15889"/>
        <dbReference type="ChEBI" id="CHEBI:15377"/>
        <dbReference type="ChEBI" id="CHEBI:28938"/>
        <dbReference type="ChEBI" id="CHEBI:29985"/>
        <dbReference type="ChEBI" id="CHEBI:58359"/>
        <dbReference type="EC" id="3.5.1.2"/>
    </reaction>
</comment>
<dbReference type="Gene3D" id="3.40.50.880">
    <property type="match status" value="1"/>
</dbReference>
<evidence type="ECO:0000256" key="9">
    <source>
        <dbReference type="PIRSR" id="PIRSR005639-2"/>
    </source>
</evidence>
<dbReference type="PROSITE" id="PS51273">
    <property type="entry name" value="GATASE_TYPE_1"/>
    <property type="match status" value="1"/>
</dbReference>
<dbReference type="GO" id="GO:0004359">
    <property type="term" value="F:glutaminase activity"/>
    <property type="evidence" value="ECO:0007669"/>
    <property type="project" value="UniProtKB-EC"/>
</dbReference>
<evidence type="ECO:0000256" key="6">
    <source>
        <dbReference type="ARBA" id="ARBA00023239"/>
    </source>
</evidence>
<gene>
    <name evidence="10" type="ORF">GBAR_LOCUS24804</name>
</gene>
<feature type="binding site" evidence="9">
    <location>
        <begin position="168"/>
        <end position="169"/>
    </location>
    <ligand>
        <name>L-glutamine</name>
        <dbReference type="ChEBI" id="CHEBI:58359"/>
    </ligand>
</feature>
<dbReference type="InterPro" id="IPR021196">
    <property type="entry name" value="PdxT/SNO_CS"/>
</dbReference>
<dbReference type="PANTHER" id="PTHR31559">
    <property type="entry name" value="PYRIDOXAL 5'-PHOSPHATE SYNTHASE SUBUNIT SNO"/>
    <property type="match status" value="1"/>
</dbReference>
<feature type="binding site" evidence="9">
    <location>
        <begin position="60"/>
        <end position="62"/>
    </location>
    <ligand>
        <name>L-glutamine</name>
        <dbReference type="ChEBI" id="CHEBI:58359"/>
    </ligand>
</feature>
<dbReference type="GO" id="GO:0005829">
    <property type="term" value="C:cytosol"/>
    <property type="evidence" value="ECO:0007669"/>
    <property type="project" value="TreeGrafter"/>
</dbReference>
<dbReference type="GO" id="GO:1903600">
    <property type="term" value="C:glutaminase complex"/>
    <property type="evidence" value="ECO:0007669"/>
    <property type="project" value="TreeGrafter"/>
</dbReference>
<protein>
    <recommendedName>
        <fullName evidence="2">glutaminase</fullName>
        <ecNumber evidence="2">3.5.1.2</ecNumber>
    </recommendedName>
</protein>
<dbReference type="Pfam" id="PF01174">
    <property type="entry name" value="SNO"/>
    <property type="match status" value="1"/>
</dbReference>
<dbReference type="PANTHER" id="PTHR31559:SF0">
    <property type="entry name" value="PYRIDOXAL 5'-PHOSPHATE SYNTHASE SUBUNIT SNO1-RELATED"/>
    <property type="match status" value="1"/>
</dbReference>
<feature type="active site" description="Nucleophile" evidence="8">
    <location>
        <position position="95"/>
    </location>
</feature>
<dbReference type="EMBL" id="CASHTH010003422">
    <property type="protein sequence ID" value="CAI8044784.1"/>
    <property type="molecule type" value="Genomic_DNA"/>
</dbReference>
<evidence type="ECO:0000256" key="7">
    <source>
        <dbReference type="ARBA" id="ARBA00049534"/>
    </source>
</evidence>
<dbReference type="EC" id="3.5.1.2" evidence="2"/>
<dbReference type="PROSITE" id="PS51130">
    <property type="entry name" value="PDXT_SNO_2"/>
    <property type="match status" value="1"/>
</dbReference>
<proteinExistence type="inferred from homology"/>
<dbReference type="AlphaFoldDB" id="A0AA35X5B4"/>
<keyword evidence="11" id="KW-1185">Reference proteome</keyword>
<evidence type="ECO:0000256" key="1">
    <source>
        <dbReference type="ARBA" id="ARBA00008345"/>
    </source>
</evidence>
<dbReference type="GO" id="GO:0016829">
    <property type="term" value="F:lyase activity"/>
    <property type="evidence" value="ECO:0007669"/>
    <property type="project" value="UniProtKB-KW"/>
</dbReference>
<keyword evidence="5" id="KW-0315">Glutamine amidotransferase</keyword>
<keyword evidence="3" id="KW-0378">Hydrolase</keyword>
<keyword evidence="6" id="KW-0456">Lyase</keyword>
<dbReference type="SUPFAM" id="SSF52317">
    <property type="entry name" value="Class I glutamine amidotransferase-like"/>
    <property type="match status" value="1"/>
</dbReference>
<dbReference type="HAMAP" id="MF_01615">
    <property type="entry name" value="PdxT"/>
    <property type="match status" value="1"/>
</dbReference>
<evidence type="ECO:0000256" key="4">
    <source>
        <dbReference type="ARBA" id="ARBA00022898"/>
    </source>
</evidence>
<dbReference type="FunFam" id="3.40.50.880:FF:000010">
    <property type="entry name" value="uncharacterized protein LOC100176842 isoform X2"/>
    <property type="match status" value="1"/>
</dbReference>
<evidence type="ECO:0000256" key="8">
    <source>
        <dbReference type="PIRSR" id="PIRSR005639-1"/>
    </source>
</evidence>
<dbReference type="PROSITE" id="PS01236">
    <property type="entry name" value="PDXT_SNO_1"/>
    <property type="match status" value="1"/>
</dbReference>
<comment type="similarity">
    <text evidence="1">Belongs to the glutaminase PdxT/SNO family.</text>
</comment>
<evidence type="ECO:0000256" key="3">
    <source>
        <dbReference type="ARBA" id="ARBA00022801"/>
    </source>
</evidence>
<dbReference type="Proteomes" id="UP001174909">
    <property type="component" value="Unassembled WGS sequence"/>
</dbReference>
<dbReference type="CDD" id="cd01749">
    <property type="entry name" value="GATase1_PB"/>
    <property type="match status" value="1"/>
</dbReference>
<dbReference type="InterPro" id="IPR002161">
    <property type="entry name" value="PdxT/SNO"/>
</dbReference>
<feature type="binding site" evidence="9">
    <location>
        <position position="125"/>
    </location>
    <ligand>
        <name>L-glutamine</name>
        <dbReference type="ChEBI" id="CHEBI:58359"/>
    </ligand>
</feature>
<dbReference type="GO" id="GO:0042823">
    <property type="term" value="P:pyridoxal phosphate biosynthetic process"/>
    <property type="evidence" value="ECO:0007669"/>
    <property type="project" value="InterPro"/>
</dbReference>
<dbReference type="GO" id="GO:0008614">
    <property type="term" value="P:pyridoxine metabolic process"/>
    <property type="evidence" value="ECO:0007669"/>
    <property type="project" value="TreeGrafter"/>
</dbReference>
<dbReference type="NCBIfam" id="TIGR03800">
    <property type="entry name" value="PLP_synth_Pdx2"/>
    <property type="match status" value="1"/>
</dbReference>